<protein>
    <submittedName>
        <fullName evidence="1">Uncharacterized protein</fullName>
    </submittedName>
</protein>
<dbReference type="RefSeq" id="WP_205493930.1">
    <property type="nucleotide sequence ID" value="NZ_JAFHAP010000006.1"/>
</dbReference>
<organism evidence="1 2">
    <name type="scientific">Polycladomyces zharkentensis</name>
    <dbReference type="NCBI Taxonomy" id="2807616"/>
    <lineage>
        <taxon>Bacteria</taxon>
        <taxon>Bacillati</taxon>
        <taxon>Bacillota</taxon>
        <taxon>Bacilli</taxon>
        <taxon>Bacillales</taxon>
        <taxon>Thermoactinomycetaceae</taxon>
        <taxon>Polycladomyces</taxon>
    </lineage>
</organism>
<name>A0ABS2WHZ6_9BACL</name>
<accession>A0ABS2WHZ6</accession>
<evidence type="ECO:0000313" key="2">
    <source>
        <dbReference type="Proteomes" id="UP001177120"/>
    </source>
</evidence>
<dbReference type="Proteomes" id="UP001177120">
    <property type="component" value="Unassembled WGS sequence"/>
</dbReference>
<gene>
    <name evidence="1" type="ORF">JQC72_06535</name>
</gene>
<reference evidence="1" key="1">
    <citation type="journal article" date="2024" name="Int. J. Syst. Evol. Microbiol.">
        <title>Polycladomyces zharkentensis sp. nov., a novel thermophilic cellulose- and starch-degrading member of the Bacillota from a geothermal aquifer in Kazakhstan.</title>
        <authorList>
            <person name="Mashzhan A."/>
            <person name="Kistaubayeva A."/>
            <person name="Javier-Lopez R."/>
            <person name="Bissenova U."/>
            <person name="Bissenbay A."/>
            <person name="Birkeland N.K."/>
        </authorList>
    </citation>
    <scope>NUCLEOTIDE SEQUENCE</scope>
    <source>
        <strain evidence="1">ZKZ2T</strain>
    </source>
</reference>
<keyword evidence="2" id="KW-1185">Reference proteome</keyword>
<evidence type="ECO:0000313" key="1">
    <source>
        <dbReference type="EMBL" id="MBN2909178.1"/>
    </source>
</evidence>
<sequence length="73" mass="8623">MINVIKKLINVEYSEEEEAQILELIEKTVPDFKKLMTLIYWNDKELTPEQIVEEALSYQPIITPPPNNDFERS</sequence>
<proteinExistence type="predicted"/>
<dbReference type="EMBL" id="JAFHAP010000006">
    <property type="protein sequence ID" value="MBN2909178.1"/>
    <property type="molecule type" value="Genomic_DNA"/>
</dbReference>
<comment type="caution">
    <text evidence="1">The sequence shown here is derived from an EMBL/GenBank/DDBJ whole genome shotgun (WGS) entry which is preliminary data.</text>
</comment>